<dbReference type="Gene3D" id="3.60.15.10">
    <property type="entry name" value="Ribonuclease Z/Hydroxyacylglutathione hydrolase-like"/>
    <property type="match status" value="1"/>
</dbReference>
<dbReference type="AlphaFoldDB" id="A0A5M9MSN4"/>
<evidence type="ECO:0000313" key="8">
    <source>
        <dbReference type="Proteomes" id="UP000324241"/>
    </source>
</evidence>
<protein>
    <submittedName>
        <fullName evidence="7">Beta-lactamase-like protein 2</fullName>
    </submittedName>
</protein>
<evidence type="ECO:0000256" key="1">
    <source>
        <dbReference type="ARBA" id="ARBA00001947"/>
    </source>
</evidence>
<dbReference type="GO" id="GO:0016787">
    <property type="term" value="F:hydrolase activity"/>
    <property type="evidence" value="ECO:0007669"/>
    <property type="project" value="UniProtKB-KW"/>
</dbReference>
<dbReference type="VEuPathDB" id="FungiDB:EYZ11_013545"/>
<dbReference type="GO" id="GO:0046872">
    <property type="term" value="F:metal ion binding"/>
    <property type="evidence" value="ECO:0007669"/>
    <property type="project" value="UniProtKB-KW"/>
</dbReference>
<dbReference type="RefSeq" id="XP_033427244.1">
    <property type="nucleotide sequence ID" value="XM_033571212.1"/>
</dbReference>
<dbReference type="PANTHER" id="PTHR23131">
    <property type="entry name" value="ENDORIBONUCLEASE LACTB2"/>
    <property type="match status" value="1"/>
</dbReference>
<dbReference type="GO" id="GO:0044550">
    <property type="term" value="P:secondary metabolite biosynthetic process"/>
    <property type="evidence" value="ECO:0007669"/>
    <property type="project" value="TreeGrafter"/>
</dbReference>
<evidence type="ECO:0000256" key="3">
    <source>
        <dbReference type="ARBA" id="ARBA00022723"/>
    </source>
</evidence>
<dbReference type="Pfam" id="PF00753">
    <property type="entry name" value="Lactamase_B"/>
    <property type="match status" value="1"/>
</dbReference>
<dbReference type="OrthoDB" id="17458at2759"/>
<gene>
    <name evidence="7" type="primary">LACTB2</name>
    <name evidence="7" type="ORF">ATNIH1004_006585</name>
</gene>
<name>A0A5M9MSN4_9EURO</name>
<keyword evidence="5" id="KW-0862">Zinc</keyword>
<evidence type="ECO:0000256" key="2">
    <source>
        <dbReference type="ARBA" id="ARBA00007749"/>
    </source>
</evidence>
<reference evidence="7 8" key="1">
    <citation type="submission" date="2019-08" db="EMBL/GenBank/DDBJ databases">
        <title>The genome sequence of a newly discovered highly antifungal drug resistant Aspergillus species, Aspergillus tanneri NIH 1004.</title>
        <authorList>
            <person name="Mounaud S."/>
            <person name="Singh I."/>
            <person name="Joardar V."/>
            <person name="Pakala S."/>
            <person name="Pakala S."/>
            <person name="Venepally P."/>
            <person name="Chung J.K."/>
            <person name="Losada L."/>
            <person name="Nierman W.C."/>
        </authorList>
    </citation>
    <scope>NUCLEOTIDE SEQUENCE [LARGE SCALE GENOMIC DNA]</scope>
    <source>
        <strain evidence="7 8">NIH1004</strain>
    </source>
</reference>
<accession>A0A5M9MSN4</accession>
<dbReference type="PANTHER" id="PTHR23131:SF2">
    <property type="entry name" value="LACTAMASE-LIKE PROTEIN APTB-RELATED"/>
    <property type="match status" value="1"/>
</dbReference>
<proteinExistence type="inferred from homology"/>
<evidence type="ECO:0000313" key="7">
    <source>
        <dbReference type="EMBL" id="KAA8647883.1"/>
    </source>
</evidence>
<evidence type="ECO:0000256" key="4">
    <source>
        <dbReference type="ARBA" id="ARBA00022801"/>
    </source>
</evidence>
<dbReference type="SMART" id="SM00849">
    <property type="entry name" value="Lactamase_B"/>
    <property type="match status" value="1"/>
</dbReference>
<dbReference type="Proteomes" id="UP000324241">
    <property type="component" value="Unassembled WGS sequence"/>
</dbReference>
<keyword evidence="4" id="KW-0378">Hydrolase</keyword>
<dbReference type="SUPFAM" id="SSF56281">
    <property type="entry name" value="Metallo-hydrolase/oxidoreductase"/>
    <property type="match status" value="1"/>
</dbReference>
<evidence type="ECO:0000256" key="5">
    <source>
        <dbReference type="ARBA" id="ARBA00022833"/>
    </source>
</evidence>
<dbReference type="GeneID" id="54329287"/>
<evidence type="ECO:0000259" key="6">
    <source>
        <dbReference type="SMART" id="SM00849"/>
    </source>
</evidence>
<feature type="domain" description="Metallo-beta-lactamase" evidence="6">
    <location>
        <begin position="5"/>
        <end position="161"/>
    </location>
</feature>
<dbReference type="FunFam" id="3.60.15.10:FF:000041">
    <property type="entry name" value="Metallo-beta-lactamase domain protein"/>
    <property type="match status" value="1"/>
</dbReference>
<dbReference type="EMBL" id="QUQM01000004">
    <property type="protein sequence ID" value="KAA8647883.1"/>
    <property type="molecule type" value="Genomic_DNA"/>
</dbReference>
<sequence length="177" mass="19979">MRLQGTNTYIVGTGKSRLLIDTGQGEAFWTNHIRQVLASLEITLSHVLFTLWHSDHTGGVPDLIAHRPECTAWINKCDPYHNQKAIVDRDIFRVKGATVRAVFTPGHAHDHICFELEEENALFTGDNILSHGQSVFEDLGLFTKSLWDMANPNCQLGYPAHGDMLRDLPQKMFKVIK</sequence>
<dbReference type="InterPro" id="IPR050662">
    <property type="entry name" value="Sec-metab_biosynth-thioest"/>
</dbReference>
<organism evidence="7 8">
    <name type="scientific">Aspergillus tanneri</name>
    <dbReference type="NCBI Taxonomy" id="1220188"/>
    <lineage>
        <taxon>Eukaryota</taxon>
        <taxon>Fungi</taxon>
        <taxon>Dikarya</taxon>
        <taxon>Ascomycota</taxon>
        <taxon>Pezizomycotina</taxon>
        <taxon>Eurotiomycetes</taxon>
        <taxon>Eurotiomycetidae</taxon>
        <taxon>Eurotiales</taxon>
        <taxon>Aspergillaceae</taxon>
        <taxon>Aspergillus</taxon>
        <taxon>Aspergillus subgen. Circumdati</taxon>
    </lineage>
</organism>
<dbReference type="InterPro" id="IPR036866">
    <property type="entry name" value="RibonucZ/Hydroxyglut_hydro"/>
</dbReference>
<dbReference type="InterPro" id="IPR001279">
    <property type="entry name" value="Metallo-B-lactamas"/>
</dbReference>
<comment type="caution">
    <text evidence="7">The sequence shown here is derived from an EMBL/GenBank/DDBJ whole genome shotgun (WGS) entry which is preliminary data.</text>
</comment>
<comment type="similarity">
    <text evidence="2">Belongs to the metallo-beta-lactamase superfamily.</text>
</comment>
<comment type="cofactor">
    <cofactor evidence="1">
        <name>Zn(2+)</name>
        <dbReference type="ChEBI" id="CHEBI:29105"/>
    </cofactor>
</comment>
<keyword evidence="3" id="KW-0479">Metal-binding</keyword>